<dbReference type="Pfam" id="PF13759">
    <property type="entry name" value="2OG-FeII_Oxy_5"/>
    <property type="match status" value="1"/>
</dbReference>
<dbReference type="AlphaFoldDB" id="A0A255Z9E7"/>
<accession>A0A255Z9E7</accession>
<organism evidence="2 3">
    <name type="scientific">Niveispirillum lacus</name>
    <dbReference type="NCBI Taxonomy" id="1981099"/>
    <lineage>
        <taxon>Bacteria</taxon>
        <taxon>Pseudomonadati</taxon>
        <taxon>Pseudomonadota</taxon>
        <taxon>Alphaproteobacteria</taxon>
        <taxon>Rhodospirillales</taxon>
        <taxon>Azospirillaceae</taxon>
        <taxon>Niveispirillum</taxon>
    </lineage>
</organism>
<dbReference type="RefSeq" id="WP_094453117.1">
    <property type="nucleotide sequence ID" value="NZ_NOXU01000016.1"/>
</dbReference>
<feature type="repeat" description="TPR" evidence="1">
    <location>
        <begin position="80"/>
        <end position="113"/>
    </location>
</feature>
<keyword evidence="3" id="KW-1185">Reference proteome</keyword>
<reference evidence="2 3" key="1">
    <citation type="submission" date="2017-07" db="EMBL/GenBank/DDBJ databases">
        <title>Niveispirillum cyanobacteriorum sp. nov., isolated from cyanobacterial aggregates in a eutrophic lake.</title>
        <authorList>
            <person name="Cai H."/>
        </authorList>
    </citation>
    <scope>NUCLEOTIDE SEQUENCE [LARGE SCALE GENOMIC DNA]</scope>
    <source>
        <strain evidence="3">TH1-14</strain>
    </source>
</reference>
<dbReference type="Pfam" id="PF13432">
    <property type="entry name" value="TPR_16"/>
    <property type="match status" value="5"/>
</dbReference>
<dbReference type="Proteomes" id="UP000216998">
    <property type="component" value="Unassembled WGS sequence"/>
</dbReference>
<dbReference type="SMART" id="SM00028">
    <property type="entry name" value="TPR"/>
    <property type="match status" value="9"/>
</dbReference>
<feature type="repeat" description="TPR" evidence="1">
    <location>
        <begin position="216"/>
        <end position="249"/>
    </location>
</feature>
<dbReference type="PANTHER" id="PTHR12558:SF13">
    <property type="entry name" value="CELL DIVISION CYCLE PROTEIN 27 HOMOLOG"/>
    <property type="match status" value="1"/>
</dbReference>
<evidence type="ECO:0000313" key="3">
    <source>
        <dbReference type="Proteomes" id="UP000216998"/>
    </source>
</evidence>
<dbReference type="InterPro" id="IPR011990">
    <property type="entry name" value="TPR-like_helical_dom_sf"/>
</dbReference>
<keyword evidence="1" id="KW-0802">TPR repeat</keyword>
<dbReference type="OrthoDB" id="9783136at2"/>
<sequence>MAVFSGPTAQQISRLLQAGLAAQKAGEAAQAERAYRQVLAIDARNPDAWQLLGLLAKTMGRADLAADYMRRSLDTNPRQPGVWSNLGNLHLAEGRPAEALSCYDRAITLAAGNAEFLYHRAKALHALRRLPEAETACSDVLRLAPGHVPSLLMQGLILTDAERLPEAEAALRQALTLAPDHPLGLINLASCLRNQHRYGDAEPLARRATHITPQAKEGWLLLGNLLGDLGRYEESIEAFQAAIARDPLERDAHRNLARRLWTLGRLDDVFNAIYAVMKAQPKSPRALDIAAELQAEFGFVEAAMQNCALALTFAPDDPPLLRRQAALLLRADRPADAVPVLRRLLDTQGDTITLRNDLALALLRSGDHAGARDQVLQTLTRWPYDQYALALLGTLQRLAGEPGPDIDGHVAIVDLPAPPGWTDLDSFLKDCLSLLDRLHDTVNEPIHLTLRKGTQTSANLFAQRPDPPLVALRDQILAAVRGYVDAMPATSDHPYFGRRGKDLAFAGSWSSRLRNGGFHTHHIHPEGWISGVYYLQVPPAAAAEDQSGWLTFGVPNVGPEINLPALYSVQPKPGRLVLFPSYYWHGTVPFQDTVPRITIAFDLIAT</sequence>
<name>A0A255Z9E7_9PROT</name>
<dbReference type="SUPFAM" id="SSF48452">
    <property type="entry name" value="TPR-like"/>
    <property type="match status" value="3"/>
</dbReference>
<comment type="caution">
    <text evidence="2">The sequence shown here is derived from an EMBL/GenBank/DDBJ whole genome shotgun (WGS) entry which is preliminary data.</text>
</comment>
<gene>
    <name evidence="2" type="ORF">CHU95_01735</name>
</gene>
<dbReference type="PANTHER" id="PTHR12558">
    <property type="entry name" value="CELL DIVISION CYCLE 16,23,27"/>
    <property type="match status" value="1"/>
</dbReference>
<dbReference type="EMBL" id="NOXU01000016">
    <property type="protein sequence ID" value="OYQ37260.1"/>
    <property type="molecule type" value="Genomic_DNA"/>
</dbReference>
<dbReference type="InterPro" id="IPR012668">
    <property type="entry name" value="CHP02466"/>
</dbReference>
<protein>
    <submittedName>
        <fullName evidence="2">Uncharacterized protein</fullName>
    </submittedName>
</protein>
<proteinExistence type="predicted"/>
<evidence type="ECO:0000313" key="2">
    <source>
        <dbReference type="EMBL" id="OYQ37260.1"/>
    </source>
</evidence>
<dbReference type="Gene3D" id="1.25.40.10">
    <property type="entry name" value="Tetratricopeptide repeat domain"/>
    <property type="match status" value="4"/>
</dbReference>
<dbReference type="Gene3D" id="2.60.120.620">
    <property type="entry name" value="q2cbj1_9rhob like domain"/>
    <property type="match status" value="1"/>
</dbReference>
<feature type="repeat" description="TPR" evidence="1">
    <location>
        <begin position="46"/>
        <end position="79"/>
    </location>
</feature>
<dbReference type="InterPro" id="IPR019734">
    <property type="entry name" value="TPR_rpt"/>
</dbReference>
<dbReference type="PROSITE" id="PS50005">
    <property type="entry name" value="TPR"/>
    <property type="match status" value="3"/>
</dbReference>
<evidence type="ECO:0000256" key="1">
    <source>
        <dbReference type="PROSITE-ProRule" id="PRU00339"/>
    </source>
</evidence>